<dbReference type="GO" id="GO:0016413">
    <property type="term" value="F:O-acetyltransferase activity"/>
    <property type="evidence" value="ECO:0007669"/>
    <property type="project" value="InterPro"/>
</dbReference>
<sequence length="452" mass="51273">MTLLATRQRFSSTQQHQSHHRVPILSKYMKPTLLVAICTIYIFVQLFLVDNYSKKLISSRSKQDSGSASAASNEQLLFLDAPNNTFHNFSSAKANPEIVITSTAKDQLSENYVSFNAASTAASNSNHPLTPELELCSRERIRGGHWKAVEREKALYTLPSEAWERSCYQKEQFETKSAPIQDWEWTADDNVPDDKDDCSFASFDVNRFCQLNSNRSIAFLGDSISWQQFNSLNLLIGAIDEHRQRSIIKTNACNESTKLLWMRDNYASARGLDKIIKLSDPDLIVFNRGAHYVNNFVLATELNATLVRAFEWQQDCDRRSDKKGCLLVWRTTAPGFPDCDNVPGPIGTGAINRTLAKAMISNSSHPWYKASPKRQEFHWWDFADQNTMVEDLFQTQILLLQGLRISFIDFYEMAILRPDLHIGRGDCLHYCLPGPFDAVNAVLLHEMDAAAV</sequence>
<evidence type="ECO:0000313" key="2">
    <source>
        <dbReference type="EMBL" id="CAE0717117.1"/>
    </source>
</evidence>
<keyword evidence="1" id="KW-0812">Transmembrane</keyword>
<gene>
    <name evidence="2" type="ORF">PAUS00366_LOCUS9869</name>
</gene>
<proteinExistence type="predicted"/>
<accession>A0A7S4AJ74</accession>
<organism evidence="2">
    <name type="scientific">Pseudo-nitzschia australis</name>
    <dbReference type="NCBI Taxonomy" id="44445"/>
    <lineage>
        <taxon>Eukaryota</taxon>
        <taxon>Sar</taxon>
        <taxon>Stramenopiles</taxon>
        <taxon>Ochrophyta</taxon>
        <taxon>Bacillariophyta</taxon>
        <taxon>Bacillariophyceae</taxon>
        <taxon>Bacillariophycidae</taxon>
        <taxon>Bacillariales</taxon>
        <taxon>Bacillariaceae</taxon>
        <taxon>Pseudo-nitzschia</taxon>
    </lineage>
</organism>
<evidence type="ECO:0000256" key="1">
    <source>
        <dbReference type="SAM" id="Phobius"/>
    </source>
</evidence>
<protein>
    <recommendedName>
        <fullName evidence="3">SGNH domain-containing protein</fullName>
    </recommendedName>
</protein>
<evidence type="ECO:0008006" key="3">
    <source>
        <dbReference type="Google" id="ProtNLM"/>
    </source>
</evidence>
<dbReference type="PANTHER" id="PTHR32285">
    <property type="entry name" value="PROTEIN TRICHOME BIREFRINGENCE-LIKE 9-RELATED"/>
    <property type="match status" value="1"/>
</dbReference>
<dbReference type="InterPro" id="IPR029962">
    <property type="entry name" value="TBL"/>
</dbReference>
<name>A0A7S4AJ74_9STRA</name>
<dbReference type="AlphaFoldDB" id="A0A7S4AJ74"/>
<keyword evidence="1" id="KW-0472">Membrane</keyword>
<dbReference type="EMBL" id="HBIX01013348">
    <property type="protein sequence ID" value="CAE0717117.1"/>
    <property type="molecule type" value="Transcribed_RNA"/>
</dbReference>
<reference evidence="2" key="1">
    <citation type="submission" date="2021-01" db="EMBL/GenBank/DDBJ databases">
        <authorList>
            <person name="Corre E."/>
            <person name="Pelletier E."/>
            <person name="Niang G."/>
            <person name="Scheremetjew M."/>
            <person name="Finn R."/>
            <person name="Kale V."/>
            <person name="Holt S."/>
            <person name="Cochrane G."/>
            <person name="Meng A."/>
            <person name="Brown T."/>
            <person name="Cohen L."/>
        </authorList>
    </citation>
    <scope>NUCLEOTIDE SEQUENCE</scope>
    <source>
        <strain evidence="2">10249 10 AB</strain>
    </source>
</reference>
<keyword evidence="1" id="KW-1133">Transmembrane helix</keyword>
<dbReference type="PANTHER" id="PTHR32285:SF48">
    <property type="entry name" value="PROTEIN TRICHOME BIREFRINGENCE-LIKE 19"/>
    <property type="match status" value="1"/>
</dbReference>
<feature type="transmembrane region" description="Helical" evidence="1">
    <location>
        <begin position="33"/>
        <end position="52"/>
    </location>
</feature>